<organism evidence="2 3">
    <name type="scientific">Mycena chlorophos</name>
    <name type="common">Agaric fungus</name>
    <name type="synonym">Agaricus chlorophos</name>
    <dbReference type="NCBI Taxonomy" id="658473"/>
    <lineage>
        <taxon>Eukaryota</taxon>
        <taxon>Fungi</taxon>
        <taxon>Dikarya</taxon>
        <taxon>Basidiomycota</taxon>
        <taxon>Agaricomycotina</taxon>
        <taxon>Agaricomycetes</taxon>
        <taxon>Agaricomycetidae</taxon>
        <taxon>Agaricales</taxon>
        <taxon>Marasmiineae</taxon>
        <taxon>Mycenaceae</taxon>
        <taxon>Mycena</taxon>
    </lineage>
</organism>
<protein>
    <submittedName>
        <fullName evidence="2">Uncharacterized protein</fullName>
    </submittedName>
</protein>
<evidence type="ECO:0000313" key="3">
    <source>
        <dbReference type="Proteomes" id="UP000613580"/>
    </source>
</evidence>
<evidence type="ECO:0000313" key="2">
    <source>
        <dbReference type="EMBL" id="KAF7322877.1"/>
    </source>
</evidence>
<dbReference type="Proteomes" id="UP000613580">
    <property type="component" value="Unassembled WGS sequence"/>
</dbReference>
<sequence length="173" mass="19037">MPHLRVATAPAIYDIPMMTSLNAPLHIRARRRVNATSSCSTSPRRRHSARRRHCTQTDCCPIRVSDRPSDCHPFDRLPWISALDATPDASSAADIADLSQLVIDEPEHASAGAGPIRRRKTSLRSNPLAHDPNPHTPPPHNHTRVEFRNLLPVFSCGAPTPSDPLLPSTLDFA</sequence>
<name>A0A8H6WMJ4_MYCCL</name>
<reference evidence="2" key="1">
    <citation type="submission" date="2020-05" db="EMBL/GenBank/DDBJ databases">
        <title>Mycena genomes resolve the evolution of fungal bioluminescence.</title>
        <authorList>
            <person name="Tsai I.J."/>
        </authorList>
    </citation>
    <scope>NUCLEOTIDE SEQUENCE</scope>
    <source>
        <strain evidence="2">110903Hualien_Pintung</strain>
    </source>
</reference>
<dbReference type="OrthoDB" id="3204463at2759"/>
<comment type="caution">
    <text evidence="2">The sequence shown here is derived from an EMBL/GenBank/DDBJ whole genome shotgun (WGS) entry which is preliminary data.</text>
</comment>
<gene>
    <name evidence="2" type="ORF">HMN09_00067100</name>
</gene>
<proteinExistence type="predicted"/>
<evidence type="ECO:0000256" key="1">
    <source>
        <dbReference type="SAM" id="MobiDB-lite"/>
    </source>
</evidence>
<accession>A0A8H6WMJ4</accession>
<dbReference type="EMBL" id="JACAZE010000001">
    <property type="protein sequence ID" value="KAF7322877.1"/>
    <property type="molecule type" value="Genomic_DNA"/>
</dbReference>
<feature type="region of interest" description="Disordered" evidence="1">
    <location>
        <begin position="106"/>
        <end position="142"/>
    </location>
</feature>
<keyword evidence="3" id="KW-1185">Reference proteome</keyword>
<dbReference type="AlphaFoldDB" id="A0A8H6WMJ4"/>